<reference evidence="1 2" key="1">
    <citation type="journal article" date="2016" name="FEMS Microbiol. Lett.">
        <title>Characterization of LysPBC4, a novel Bacillus cereus-specific endolysin of bacteriophage PBC4.</title>
        <authorList>
            <person name="Na H."/>
            <person name="Kong M."/>
            <person name="Ryu S."/>
        </authorList>
    </citation>
    <scope>NUCLEOTIDE SEQUENCE [LARGE SCALE GENOMIC DNA]</scope>
</reference>
<evidence type="ECO:0000313" key="2">
    <source>
        <dbReference type="Proteomes" id="UP000224963"/>
    </source>
</evidence>
<evidence type="ECO:0000313" key="1">
    <source>
        <dbReference type="EMBL" id="AKQ08238.1"/>
    </source>
</evidence>
<dbReference type="EMBL" id="KT070866">
    <property type="protein sequence ID" value="AKQ08238.1"/>
    <property type="molecule type" value="Genomic_DNA"/>
</dbReference>
<name>A0A1I7NZN4_9CAUD</name>
<dbReference type="Proteomes" id="UP000224963">
    <property type="component" value="Segment"/>
</dbReference>
<gene>
    <name evidence="1" type="ORF">PBC4_046</name>
</gene>
<organism evidence="1 2">
    <name type="scientific">Bacillus phage PBC4</name>
    <dbReference type="NCBI Taxonomy" id="1675028"/>
    <lineage>
        <taxon>Viruses</taxon>
        <taxon>Duplodnaviria</taxon>
        <taxon>Heunggongvirae</taxon>
        <taxon>Uroviricota</taxon>
        <taxon>Caudoviricetes</taxon>
        <taxon>Sejongvirinae</taxon>
        <taxon>Yihwangvirus</taxon>
        <taxon>Yihwangvirus PBC4</taxon>
    </lineage>
</organism>
<sequence>MEIQMTENYRITTKPLNVVIEKRYEKQKEGKGTGEFGYKEDGFYPNLESACVAIINKEIIGCDVTTVEDLKSFIQKAVMDIRKATKGIKLKLEKEKETEGEPNEQDEI</sequence>
<accession>A0A1I7NZN4</accession>
<proteinExistence type="predicted"/>
<protein>
    <submittedName>
        <fullName evidence="1">Uncharacterized protein</fullName>
    </submittedName>
</protein>
<keyword evidence="2" id="KW-1185">Reference proteome</keyword>